<evidence type="ECO:0000313" key="1">
    <source>
        <dbReference type="EMBL" id="KAF9525864.1"/>
    </source>
</evidence>
<comment type="caution">
    <text evidence="1">The sequence shown here is derived from an EMBL/GenBank/DDBJ whole genome shotgun (WGS) entry which is preliminary data.</text>
</comment>
<sequence>MKVENTRFRVPKTRFLISDAHFFDRFENKTYRHSAEYPIILTDTTAETLNGLVTVMYPLKKSSEITHVEWIGALDLATRWGLKDIRDEAVASIPQLLLSEASPQAIIKHIIAGRKYQVPAWISEGYRRLVGKPDLDLEELQTLDPKTSSHILDAQLRITRTQLHKQLGLRPKERCLACAPFSNIYDCNYTCGRGRVNKCGSCRNKEGEEKCIYTCANNFNNTHLHGVDIKEEVKRIPLQIE</sequence>
<evidence type="ECO:0000313" key="2">
    <source>
        <dbReference type="Proteomes" id="UP000807306"/>
    </source>
</evidence>
<dbReference type="OrthoDB" id="3199068at2759"/>
<dbReference type="Proteomes" id="UP000807306">
    <property type="component" value="Unassembled WGS sequence"/>
</dbReference>
<accession>A0A9P6EBM2</accession>
<keyword evidence="2" id="KW-1185">Reference proteome</keyword>
<name>A0A9P6EBM2_9AGAR</name>
<protein>
    <submittedName>
        <fullName evidence="1">Uncharacterized protein</fullName>
    </submittedName>
</protein>
<gene>
    <name evidence="1" type="ORF">CPB83DRAFT_511002</name>
</gene>
<reference evidence="1" key="1">
    <citation type="submission" date="2020-11" db="EMBL/GenBank/DDBJ databases">
        <authorList>
            <consortium name="DOE Joint Genome Institute"/>
            <person name="Ahrendt S."/>
            <person name="Riley R."/>
            <person name="Andreopoulos W."/>
            <person name="Labutti K."/>
            <person name="Pangilinan J."/>
            <person name="Ruiz-Duenas F.J."/>
            <person name="Barrasa J.M."/>
            <person name="Sanchez-Garcia M."/>
            <person name="Camarero S."/>
            <person name="Miyauchi S."/>
            <person name="Serrano A."/>
            <person name="Linde D."/>
            <person name="Babiker R."/>
            <person name="Drula E."/>
            <person name="Ayuso-Fernandez I."/>
            <person name="Pacheco R."/>
            <person name="Padilla G."/>
            <person name="Ferreira P."/>
            <person name="Barriuso J."/>
            <person name="Kellner H."/>
            <person name="Castanera R."/>
            <person name="Alfaro M."/>
            <person name="Ramirez L."/>
            <person name="Pisabarro A.G."/>
            <person name="Kuo A."/>
            <person name="Tritt A."/>
            <person name="Lipzen A."/>
            <person name="He G."/>
            <person name="Yan M."/>
            <person name="Ng V."/>
            <person name="Cullen D."/>
            <person name="Martin F."/>
            <person name="Rosso M.-N."/>
            <person name="Henrissat B."/>
            <person name="Hibbett D."/>
            <person name="Martinez A.T."/>
            <person name="Grigoriev I.V."/>
        </authorList>
    </citation>
    <scope>NUCLEOTIDE SEQUENCE</scope>
    <source>
        <strain evidence="1">CBS 506.95</strain>
    </source>
</reference>
<organism evidence="1 2">
    <name type="scientific">Crepidotus variabilis</name>
    <dbReference type="NCBI Taxonomy" id="179855"/>
    <lineage>
        <taxon>Eukaryota</taxon>
        <taxon>Fungi</taxon>
        <taxon>Dikarya</taxon>
        <taxon>Basidiomycota</taxon>
        <taxon>Agaricomycotina</taxon>
        <taxon>Agaricomycetes</taxon>
        <taxon>Agaricomycetidae</taxon>
        <taxon>Agaricales</taxon>
        <taxon>Agaricineae</taxon>
        <taxon>Crepidotaceae</taxon>
        <taxon>Crepidotus</taxon>
    </lineage>
</organism>
<dbReference type="AlphaFoldDB" id="A0A9P6EBM2"/>
<dbReference type="EMBL" id="MU157878">
    <property type="protein sequence ID" value="KAF9525864.1"/>
    <property type="molecule type" value="Genomic_DNA"/>
</dbReference>
<proteinExistence type="predicted"/>